<dbReference type="Proteomes" id="UP000237682">
    <property type="component" value="Unassembled WGS sequence"/>
</dbReference>
<dbReference type="EMBL" id="PUEJ01000002">
    <property type="protein sequence ID" value="PRH88401.1"/>
    <property type="molecule type" value="Genomic_DNA"/>
</dbReference>
<proteinExistence type="predicted"/>
<evidence type="ECO:0000313" key="1">
    <source>
        <dbReference type="EMBL" id="PRH88401.1"/>
    </source>
</evidence>
<keyword evidence="2" id="KW-1185">Reference proteome</keyword>
<comment type="caution">
    <text evidence="1">The sequence shown here is derived from an EMBL/GenBank/DDBJ whole genome shotgun (WGS) entry which is preliminary data.</text>
</comment>
<sequence>MGVVTLPPQSVISISNAIGDLCTFRELGDLMQICYGTSVAITGVSFAEQPRRKVARDCVDWAQKCGILTNFVAIVLHAKNDNTAFRELVTQLIPDALTAPPSVASQVGTVVTGLDSLAAYLAKDEVGKKAGISKQRLGEIGRRINLLAAYKGLHDSLHHIQINHTRILLQAVASMDNPISYETVQVYIAQVRAAVAAIRTQIARPGADEILAGLDLSWVDELESSSQRCQEGLDADRPGPVLIAIRQIASISDSQSVQLNKGIFDAATKLPLPELAGALVEIGAADAGLQAALDEAIVALGALQRTLMSRIATHNRLQKVEQNLSILASCLDDPGVLIVDEIAALWPETRAMLLNLASLGLERADLTVDGEDCDKIDACLQDVEIAQRDTAFNLKNAPAIRALQRAFSGFQKNASAQFFALDSRLKADFDSVFQISGRLKDILGAVP</sequence>
<accession>A0A2S9QGB1</accession>
<evidence type="ECO:0000313" key="2">
    <source>
        <dbReference type="Proteomes" id="UP000237682"/>
    </source>
</evidence>
<gene>
    <name evidence="1" type="ORF">C5L14_03935</name>
</gene>
<dbReference type="RefSeq" id="WP_105860752.1">
    <property type="nucleotide sequence ID" value="NZ_PUEJ01000002.1"/>
</dbReference>
<name>A0A2S9QGB1_9HYPH</name>
<organism evidence="1 2">
    <name type="scientific">Labrys okinawensis</name>
    <dbReference type="NCBI Taxonomy" id="346911"/>
    <lineage>
        <taxon>Bacteria</taxon>
        <taxon>Pseudomonadati</taxon>
        <taxon>Pseudomonadota</taxon>
        <taxon>Alphaproteobacteria</taxon>
        <taxon>Hyphomicrobiales</taxon>
        <taxon>Xanthobacteraceae</taxon>
        <taxon>Labrys</taxon>
    </lineage>
</organism>
<reference evidence="1 2" key="1">
    <citation type="submission" date="2018-02" db="EMBL/GenBank/DDBJ databases">
        <title>Whole genome sequencing of endophytic bacterium.</title>
        <authorList>
            <person name="Eedara R."/>
            <person name="Podile A.R."/>
        </authorList>
    </citation>
    <scope>NUCLEOTIDE SEQUENCE [LARGE SCALE GENOMIC DNA]</scope>
    <source>
        <strain evidence="1 2">RP1T</strain>
    </source>
</reference>
<protein>
    <submittedName>
        <fullName evidence="1">Uncharacterized protein</fullName>
    </submittedName>
</protein>
<dbReference type="OrthoDB" id="8431056at2"/>
<dbReference type="AlphaFoldDB" id="A0A2S9QGB1"/>